<evidence type="ECO:0000256" key="4">
    <source>
        <dbReference type="ARBA" id="ARBA00023172"/>
    </source>
</evidence>
<dbReference type="RefSeq" id="WP_142085508.1">
    <property type="nucleotide sequence ID" value="NZ_VFPV01000004.1"/>
</dbReference>
<dbReference type="Proteomes" id="UP000316993">
    <property type="component" value="Unassembled WGS sequence"/>
</dbReference>
<dbReference type="Pfam" id="PF01609">
    <property type="entry name" value="DDE_Tnp_1"/>
    <property type="match status" value="1"/>
</dbReference>
<dbReference type="AlphaFoldDB" id="A0A543KWK4"/>
<dbReference type="Pfam" id="PF14294">
    <property type="entry name" value="DUF4372"/>
    <property type="match status" value="1"/>
</dbReference>
<comment type="similarity">
    <text evidence="1">Belongs to the transposase 11 family.</text>
</comment>
<proteinExistence type="inferred from homology"/>
<sequence length="389" mass="44074">MNVGKTLFAQVMEYVPWKTFGRIIERHQGDAGVRTLGCADLFRIMAFAQLTWRESLRDIEACLAANQTKLFHMGMKAPPARSTLADALNLRDWRIYHALAQRLIVRARALYSQEPSVLELDASVYALDSTTIDLCLSLFDWAPFRSTKAAVKLHTLLDLRGAIPAFIHISDGKLHDVNLLDILPVEAGAFYVMDRGYVDIARLYAMHQAGAFFVTRARRGMDARRVYSSATQRDTGVICDQRVMLGGFYSAKAYPEHLRRIRFKDPESGKTLVFLTNNTALPALTIAALYQSRWQVELFFKWIKQHLRIKRFLGTSENAVKTQIWCAVATYVLIAIVKKELHLNASLYTCLQILSVSVFEKTEISCTLRPDRPQTEPPSAANQLILFDI</sequence>
<evidence type="ECO:0000259" key="6">
    <source>
        <dbReference type="Pfam" id="PF14294"/>
    </source>
</evidence>
<dbReference type="NCBIfam" id="NF033592">
    <property type="entry name" value="transpos_IS4_1"/>
    <property type="match status" value="1"/>
</dbReference>
<evidence type="ECO:0000313" key="7">
    <source>
        <dbReference type="EMBL" id="TQM99421.1"/>
    </source>
</evidence>
<name>A0A543KWK4_9BURK</name>
<comment type="caution">
    <text evidence="7">The sequence shown here is derived from an EMBL/GenBank/DDBJ whole genome shotgun (WGS) entry which is preliminary data.</text>
</comment>
<dbReference type="PANTHER" id="PTHR33258:SF1">
    <property type="entry name" value="TRANSPOSASE INSL FOR INSERTION SEQUENCE ELEMENT IS186A-RELATED"/>
    <property type="match status" value="1"/>
</dbReference>
<reference evidence="7 8" key="1">
    <citation type="submission" date="2019-06" db="EMBL/GenBank/DDBJ databases">
        <title>Genomic Encyclopedia of Archaeal and Bacterial Type Strains, Phase II (KMG-II): from individual species to whole genera.</title>
        <authorList>
            <person name="Goeker M."/>
        </authorList>
    </citation>
    <scope>NUCLEOTIDE SEQUENCE [LARGE SCALE GENOMIC DNA]</scope>
    <source>
        <strain evidence="7 8">DSM 7270</strain>
    </source>
</reference>
<protein>
    <submittedName>
        <fullName evidence="7">IS4 family transposase</fullName>
    </submittedName>
</protein>
<dbReference type="InterPro" id="IPR025399">
    <property type="entry name" value="DUF4372"/>
</dbReference>
<evidence type="ECO:0000313" key="8">
    <source>
        <dbReference type="Proteomes" id="UP000316993"/>
    </source>
</evidence>
<dbReference type="GO" id="GO:0004803">
    <property type="term" value="F:transposase activity"/>
    <property type="evidence" value="ECO:0007669"/>
    <property type="project" value="InterPro"/>
</dbReference>
<keyword evidence="3" id="KW-0238">DNA-binding</keyword>
<dbReference type="EMBL" id="VFPV01000004">
    <property type="protein sequence ID" value="TQM99421.1"/>
    <property type="molecule type" value="Genomic_DNA"/>
</dbReference>
<organism evidence="7 8">
    <name type="scientific">Acidovorax temperans</name>
    <dbReference type="NCBI Taxonomy" id="80878"/>
    <lineage>
        <taxon>Bacteria</taxon>
        <taxon>Pseudomonadati</taxon>
        <taxon>Pseudomonadota</taxon>
        <taxon>Betaproteobacteria</taxon>
        <taxon>Burkholderiales</taxon>
        <taxon>Comamonadaceae</taxon>
        <taxon>Acidovorax</taxon>
    </lineage>
</organism>
<dbReference type="PANTHER" id="PTHR33258">
    <property type="entry name" value="TRANSPOSASE INSL FOR INSERTION SEQUENCE ELEMENT IS186A-RELATED"/>
    <property type="match status" value="1"/>
</dbReference>
<gene>
    <name evidence="7" type="ORF">BDD18_4078</name>
</gene>
<keyword evidence="2" id="KW-0815">Transposition</keyword>
<dbReference type="GO" id="GO:0006313">
    <property type="term" value="P:DNA transposition"/>
    <property type="evidence" value="ECO:0007669"/>
    <property type="project" value="InterPro"/>
</dbReference>
<dbReference type="InterPro" id="IPR002559">
    <property type="entry name" value="Transposase_11"/>
</dbReference>
<evidence type="ECO:0000256" key="3">
    <source>
        <dbReference type="ARBA" id="ARBA00023125"/>
    </source>
</evidence>
<evidence type="ECO:0000256" key="2">
    <source>
        <dbReference type="ARBA" id="ARBA00022578"/>
    </source>
</evidence>
<accession>A0A543KWK4</accession>
<keyword evidence="4" id="KW-0233">DNA recombination</keyword>
<feature type="domain" description="DUF4372" evidence="6">
    <location>
        <begin position="4"/>
        <end position="76"/>
    </location>
</feature>
<evidence type="ECO:0000259" key="5">
    <source>
        <dbReference type="Pfam" id="PF01609"/>
    </source>
</evidence>
<dbReference type="InterPro" id="IPR012337">
    <property type="entry name" value="RNaseH-like_sf"/>
</dbReference>
<dbReference type="InterPro" id="IPR047952">
    <property type="entry name" value="Transpos_IS4"/>
</dbReference>
<feature type="domain" description="Transposase IS4-like" evidence="5">
    <location>
        <begin position="121"/>
        <end position="333"/>
    </location>
</feature>
<dbReference type="GO" id="GO:0003677">
    <property type="term" value="F:DNA binding"/>
    <property type="evidence" value="ECO:0007669"/>
    <property type="project" value="UniProtKB-KW"/>
</dbReference>
<dbReference type="SUPFAM" id="SSF53098">
    <property type="entry name" value="Ribonuclease H-like"/>
    <property type="match status" value="1"/>
</dbReference>
<evidence type="ECO:0000256" key="1">
    <source>
        <dbReference type="ARBA" id="ARBA00010075"/>
    </source>
</evidence>